<dbReference type="EMBL" id="LAZL01000002">
    <property type="protein sequence ID" value="KMT66927.1"/>
    <property type="molecule type" value="Genomic_DNA"/>
</dbReference>
<evidence type="ECO:0000313" key="1">
    <source>
        <dbReference type="EMBL" id="KMT66927.1"/>
    </source>
</evidence>
<sequence length="351" mass="40136">MSEVFQWEDIRGNFSDCLIVGNGGSIAISSNFSYKKLYQWGRDNEHIKKAAQEIFEHFSASQRDFERILNKLNQADFINKKVDITKSEQNKVRKAYTDVRRSLIDTVKGLHPEWAEVKNEIDFVRQYLSNFNTIFSLNYDLLIHWATQTQISLIDSSDVFDDGFSKRDNVKNSTSLLFDYKKLLPTNDKTTQLYFPHGNLLLYSTKLGDEKKITANHKKDLLTALTKAWANNGSQPLFICEGDSHEKLKQINTSSYLSHVYHQALPKAKENVTIYGWSMGTQDNHLLAQLKQANPMRVAVSIYTGQDIESQEKEMKHALTALKNEVGINSNNVTFFDSQSAGAWNQPSTVF</sequence>
<accession>A0A0J8GVZ1</accession>
<reference evidence="1 2" key="1">
    <citation type="submission" date="2015-04" db="EMBL/GenBank/DDBJ databases">
        <title>Draft Genome Sequence of the Novel Agar-Digesting Marine Bacterium Q1.</title>
        <authorList>
            <person name="Li Y."/>
            <person name="Li D."/>
            <person name="Chen G."/>
            <person name="Du Z."/>
        </authorList>
    </citation>
    <scope>NUCLEOTIDE SEQUENCE [LARGE SCALE GENOMIC DNA]</scope>
    <source>
        <strain evidence="1 2">Q1</strain>
    </source>
</reference>
<dbReference type="OrthoDB" id="828244at2"/>
<organism evidence="1 2">
    <name type="scientific">Catenovulum maritimum</name>
    <dbReference type="NCBI Taxonomy" id="1513271"/>
    <lineage>
        <taxon>Bacteria</taxon>
        <taxon>Pseudomonadati</taxon>
        <taxon>Pseudomonadota</taxon>
        <taxon>Gammaproteobacteria</taxon>
        <taxon>Alteromonadales</taxon>
        <taxon>Alteromonadaceae</taxon>
        <taxon>Catenovulum</taxon>
    </lineage>
</organism>
<name>A0A0J8GVZ1_9ALTE</name>
<dbReference type="AlphaFoldDB" id="A0A0J8GVZ1"/>
<dbReference type="RefSeq" id="WP_048688894.1">
    <property type="nucleotide sequence ID" value="NZ_KQ130482.1"/>
</dbReference>
<dbReference type="Pfam" id="PF16263">
    <property type="entry name" value="DUF4917"/>
    <property type="match status" value="1"/>
</dbReference>
<proteinExistence type="predicted"/>
<evidence type="ECO:0008006" key="3">
    <source>
        <dbReference type="Google" id="ProtNLM"/>
    </source>
</evidence>
<gene>
    <name evidence="1" type="ORF">XM47_02155</name>
</gene>
<protein>
    <recommendedName>
        <fullName evidence="3">DUF4917 domain-containing protein</fullName>
    </recommendedName>
</protein>
<dbReference type="Proteomes" id="UP000037600">
    <property type="component" value="Unassembled WGS sequence"/>
</dbReference>
<comment type="caution">
    <text evidence="1">The sequence shown here is derived from an EMBL/GenBank/DDBJ whole genome shotgun (WGS) entry which is preliminary data.</text>
</comment>
<dbReference type="STRING" id="1513271.XM47_02155"/>
<dbReference type="InterPro" id="IPR032581">
    <property type="entry name" value="DUF4917"/>
</dbReference>
<evidence type="ECO:0000313" key="2">
    <source>
        <dbReference type="Proteomes" id="UP000037600"/>
    </source>
</evidence>
<keyword evidence="2" id="KW-1185">Reference proteome</keyword>